<gene>
    <name evidence="1" type="ORF">IE53DRAFT_384747</name>
</gene>
<evidence type="ECO:0000313" key="2">
    <source>
        <dbReference type="Proteomes" id="UP000245626"/>
    </source>
</evidence>
<dbReference type="Proteomes" id="UP000245626">
    <property type="component" value="Unassembled WGS sequence"/>
</dbReference>
<organism evidence="1 2">
    <name type="scientific">Violaceomyces palustris</name>
    <dbReference type="NCBI Taxonomy" id="1673888"/>
    <lineage>
        <taxon>Eukaryota</taxon>
        <taxon>Fungi</taxon>
        <taxon>Dikarya</taxon>
        <taxon>Basidiomycota</taxon>
        <taxon>Ustilaginomycotina</taxon>
        <taxon>Ustilaginomycetes</taxon>
        <taxon>Violaceomycetales</taxon>
        <taxon>Violaceomycetaceae</taxon>
        <taxon>Violaceomyces</taxon>
    </lineage>
</organism>
<keyword evidence="2" id="KW-1185">Reference proteome</keyword>
<dbReference type="EMBL" id="KZ819757">
    <property type="protein sequence ID" value="PWN52812.1"/>
    <property type="molecule type" value="Genomic_DNA"/>
</dbReference>
<reference evidence="1 2" key="1">
    <citation type="journal article" date="2018" name="Mol. Biol. Evol.">
        <title>Broad Genomic Sampling Reveals a Smut Pathogenic Ancestry of the Fungal Clade Ustilaginomycotina.</title>
        <authorList>
            <person name="Kijpornyongpan T."/>
            <person name="Mondo S.J."/>
            <person name="Barry K."/>
            <person name="Sandor L."/>
            <person name="Lee J."/>
            <person name="Lipzen A."/>
            <person name="Pangilinan J."/>
            <person name="LaButti K."/>
            <person name="Hainaut M."/>
            <person name="Henrissat B."/>
            <person name="Grigoriev I.V."/>
            <person name="Spatafora J.W."/>
            <person name="Aime M.C."/>
        </authorList>
    </citation>
    <scope>NUCLEOTIDE SEQUENCE [LARGE SCALE GENOMIC DNA]</scope>
    <source>
        <strain evidence="1 2">SA 807</strain>
    </source>
</reference>
<name>A0ACD0P474_9BASI</name>
<sequence length="639" mass="71981">MRKSASSPIEASIERDRPLPRRRSRAGPGPLPILLLDRLLVGANPNVQFFRLVWLVSILWAERFTFHKAVYNCQWPSYPATSKDADDRSFKVLILTDPQIIDEFTYKELSWPLSRMAQFFSDTYLSKVWKALVTKDLTARAWGRRPAWPDMIVWMGDLTDNGRRHMTDEEWESLHSRFSRLFPIPGPIFTGDVSPILGKRKSPGSFLPVIFMAGNHDLGLPKARGQTVSEYLDPRAKGRFSGHFGLPVDKDGFLTSGPTANDNSSPQDDTRRQFKKWSLNARVLITLDGTQGSGKPTHELIIVNAQDLVGMQRVGGPFSSRLPSNSGKLEGPLLEDAKERFRETYRFVEELGHDSARDMGLARILFSHVPLYREWDVKGCDLPSRYSSHGVRREADLSKSDREARGIRQGTDRYSTYQNLLGKEVSSWLLENIRPSAVFSGDDHDHCERVHSVDDASHPSDRGRVDGFRAGEIPELTVKSISMTEGVRKPGFARLSLFPPPAPSSSATPSMSYVPCTLPDQIGIWTGLYIPLFVLTIIFVSVCRKYGWTMPVWSTGMSKLKSDGTRSRRGGPNGRYGDRYEAVDLEEADWDGESLHRQRERSRGYALPTKAKGVARSVLEDILLIAIVAFPFWLLLQVT</sequence>
<protein>
    <submittedName>
        <fullName evidence="1">Uncharacterized protein</fullName>
    </submittedName>
</protein>
<proteinExistence type="predicted"/>
<evidence type="ECO:0000313" key="1">
    <source>
        <dbReference type="EMBL" id="PWN52812.1"/>
    </source>
</evidence>
<accession>A0ACD0P474</accession>